<dbReference type="Proteomes" id="UP000718630">
    <property type="component" value="Unassembled WGS sequence"/>
</dbReference>
<dbReference type="PANTHER" id="PTHR22916">
    <property type="entry name" value="GLYCOSYLTRANSFERASE"/>
    <property type="match status" value="1"/>
</dbReference>
<feature type="domain" description="Glycosyltransferase 2-like" evidence="3">
    <location>
        <begin position="7"/>
        <end position="111"/>
    </location>
</feature>
<keyword evidence="2" id="KW-0808">Transferase</keyword>
<protein>
    <submittedName>
        <fullName evidence="4">Glycosyltransferase</fullName>
    </submittedName>
</protein>
<name>A0A929QYY8_9ACTO</name>
<evidence type="ECO:0000313" key="5">
    <source>
        <dbReference type="Proteomes" id="UP000718630"/>
    </source>
</evidence>
<dbReference type="Gene3D" id="3.90.550.10">
    <property type="entry name" value="Spore Coat Polysaccharide Biosynthesis Protein SpsA, Chain A"/>
    <property type="match status" value="1"/>
</dbReference>
<dbReference type="AlphaFoldDB" id="A0A929QYY8"/>
<evidence type="ECO:0000313" key="4">
    <source>
        <dbReference type="EMBL" id="MBF0940460.1"/>
    </source>
</evidence>
<comment type="caution">
    <text evidence="4">The sequence shown here is derived from an EMBL/GenBank/DDBJ whole genome shotgun (WGS) entry which is preliminary data.</text>
</comment>
<keyword evidence="1" id="KW-0328">Glycosyltransferase</keyword>
<evidence type="ECO:0000259" key="3">
    <source>
        <dbReference type="Pfam" id="PF00535"/>
    </source>
</evidence>
<sequence>MPAPLLTVIVPSYNSQDYLDRAMTSLVGYGDEVEVIVVDDGSKDATGGIADDWASRYDSVRVIHQENKGHGGAVNAGIAAATGTHVRVVDSDDWLDRKALAAVLDVLREERGAGRDLDLLVTNYVYEKQGKAHKAVIRYRNVLPRGRVFGWEQVRRCRYDQYLMMHALTLRTEVVRASGLSLPEHTFYVDYLYSHVPLPHVRTIRYLDVDLYRYFIGRDDQSVNEKVMISRLDQLARVNRLMAQAIPPRGSVDERLWRYMVHYLRINAVVCSVMAQLSGTSEHLALKDSIWLDMEMVNPQATAAIVRDPLAALVRHGSPRVIRAGYAVVRAVLGFN</sequence>
<dbReference type="CDD" id="cd00761">
    <property type="entry name" value="Glyco_tranf_GTA_type"/>
    <property type="match status" value="1"/>
</dbReference>
<evidence type="ECO:0000256" key="2">
    <source>
        <dbReference type="ARBA" id="ARBA00022679"/>
    </source>
</evidence>
<dbReference type="EMBL" id="JABZFZ010000327">
    <property type="protein sequence ID" value="MBF0940460.1"/>
    <property type="molecule type" value="Genomic_DNA"/>
</dbReference>
<reference evidence="4" key="1">
    <citation type="submission" date="2020-04" db="EMBL/GenBank/DDBJ databases">
        <title>Deep metagenomics examines the oral microbiome during advanced dental caries in children, revealing novel taxa and co-occurrences with host molecules.</title>
        <authorList>
            <person name="Baker J.L."/>
            <person name="Morton J.T."/>
            <person name="Dinis M."/>
            <person name="Alvarez R."/>
            <person name="Tran N.C."/>
            <person name="Knight R."/>
            <person name="Edlund A."/>
        </authorList>
    </citation>
    <scope>NUCLEOTIDE SEQUENCE</scope>
    <source>
        <strain evidence="4">JCVI_32_bin.64</strain>
    </source>
</reference>
<gene>
    <name evidence="4" type="ORF">HXK03_06245</name>
</gene>
<dbReference type="SUPFAM" id="SSF53448">
    <property type="entry name" value="Nucleotide-diphospho-sugar transferases"/>
    <property type="match status" value="1"/>
</dbReference>
<organism evidence="4 5">
    <name type="scientific">Schaalia georgiae</name>
    <dbReference type="NCBI Taxonomy" id="52768"/>
    <lineage>
        <taxon>Bacteria</taxon>
        <taxon>Bacillati</taxon>
        <taxon>Actinomycetota</taxon>
        <taxon>Actinomycetes</taxon>
        <taxon>Actinomycetales</taxon>
        <taxon>Actinomycetaceae</taxon>
        <taxon>Schaalia</taxon>
    </lineage>
</organism>
<evidence type="ECO:0000256" key="1">
    <source>
        <dbReference type="ARBA" id="ARBA00022676"/>
    </source>
</evidence>
<dbReference type="GO" id="GO:0016757">
    <property type="term" value="F:glycosyltransferase activity"/>
    <property type="evidence" value="ECO:0007669"/>
    <property type="project" value="UniProtKB-KW"/>
</dbReference>
<dbReference type="PANTHER" id="PTHR22916:SF51">
    <property type="entry name" value="GLYCOSYLTRANSFERASE EPSH-RELATED"/>
    <property type="match status" value="1"/>
</dbReference>
<accession>A0A929QYY8</accession>
<proteinExistence type="predicted"/>
<dbReference type="InterPro" id="IPR029044">
    <property type="entry name" value="Nucleotide-diphossugar_trans"/>
</dbReference>
<dbReference type="Pfam" id="PF00535">
    <property type="entry name" value="Glycos_transf_2"/>
    <property type="match status" value="1"/>
</dbReference>
<dbReference type="InterPro" id="IPR001173">
    <property type="entry name" value="Glyco_trans_2-like"/>
</dbReference>